<evidence type="ECO:0000256" key="3">
    <source>
        <dbReference type="ARBA" id="ARBA00023125"/>
    </source>
</evidence>
<sequence>MRTKKLKPADLKAFKDKGRYSDGGGLYYVIGSKGERRWAFLYKSRRERYPTGAPKVHELGLGGAPAPDGDKPAVSLADARRRADTLRRLLSEGKDPLTEKRSEPIPSPVVVHVELPERPADEKNVLFGTFADAYFKAKKGEWKNEKHVNQWKRSIEVEAAPLRDKIIRDIDTDEVLSLLRPIFLSTPETGKRLQERLSKIFAAATVEKYRDGANPAAWAGHLKETDLRTRKASDVKSHEALPFNDIPLFMHTLRRYTSMSARALEWTILSVARTSETIGARWSEIDYEQKLWIVPAGRMKKSREHRVPLTDSMLTMLEEQRKITGGFEFIFSNNGDPLSNMAMTEVVKGLVRPPRETDQSAVAAVTSDRWQDAIHYFFDNKGAMVCSTKLSRAPTVHGFRSSFSDWANDTTEHDAKIIDFCLAHINSDKTEAAYRRSDAVEKRRRVLIDWDGYCRSRG</sequence>
<dbReference type="PANTHER" id="PTHR30629">
    <property type="entry name" value="PROPHAGE INTEGRASE"/>
    <property type="match status" value="1"/>
</dbReference>
<accession>A0AAI8Q9Y8</accession>
<dbReference type="Gene3D" id="3.30.160.390">
    <property type="entry name" value="Integrase, DNA-binding domain"/>
    <property type="match status" value="1"/>
</dbReference>
<organism evidence="7 8">
    <name type="scientific">Bradyrhizobium cosmicum</name>
    <dbReference type="NCBI Taxonomy" id="1404864"/>
    <lineage>
        <taxon>Bacteria</taxon>
        <taxon>Pseudomonadati</taxon>
        <taxon>Pseudomonadota</taxon>
        <taxon>Alphaproteobacteria</taxon>
        <taxon>Hyphomicrobiales</taxon>
        <taxon>Nitrobacteraceae</taxon>
        <taxon>Bradyrhizobium</taxon>
    </lineage>
</organism>
<keyword evidence="2" id="KW-0229">DNA integration</keyword>
<dbReference type="InterPro" id="IPR025166">
    <property type="entry name" value="Integrase_DNA_bind_dom"/>
</dbReference>
<evidence type="ECO:0000259" key="6">
    <source>
        <dbReference type="PROSITE" id="PS51898"/>
    </source>
</evidence>
<dbReference type="Gene3D" id="1.10.150.130">
    <property type="match status" value="1"/>
</dbReference>
<dbReference type="InterPro" id="IPR038488">
    <property type="entry name" value="Integrase_DNA-bd_sf"/>
</dbReference>
<dbReference type="InterPro" id="IPR011010">
    <property type="entry name" value="DNA_brk_join_enz"/>
</dbReference>
<proteinExistence type="inferred from homology"/>
<dbReference type="Gene3D" id="1.10.443.10">
    <property type="entry name" value="Intergrase catalytic core"/>
    <property type="match status" value="1"/>
</dbReference>
<gene>
    <name evidence="7" type="ORF">S23_05290</name>
</gene>
<dbReference type="InterPro" id="IPR053876">
    <property type="entry name" value="Phage_int_M"/>
</dbReference>
<dbReference type="InterPro" id="IPR013762">
    <property type="entry name" value="Integrase-like_cat_sf"/>
</dbReference>
<keyword evidence="8" id="KW-1185">Reference proteome</keyword>
<dbReference type="GO" id="GO:0006310">
    <property type="term" value="P:DNA recombination"/>
    <property type="evidence" value="ECO:0007669"/>
    <property type="project" value="UniProtKB-KW"/>
</dbReference>
<dbReference type="InterPro" id="IPR010998">
    <property type="entry name" value="Integrase_recombinase_N"/>
</dbReference>
<keyword evidence="3" id="KW-0238">DNA-binding</keyword>
<dbReference type="EMBL" id="AP012279">
    <property type="protein sequence ID" value="BAL73750.1"/>
    <property type="molecule type" value="Genomic_DNA"/>
</dbReference>
<name>A0AAI8Q9Y8_9BRAD</name>
<dbReference type="Pfam" id="PF00589">
    <property type="entry name" value="Phage_integrase"/>
    <property type="match status" value="1"/>
</dbReference>
<evidence type="ECO:0000256" key="5">
    <source>
        <dbReference type="SAM" id="MobiDB-lite"/>
    </source>
</evidence>
<dbReference type="InterPro" id="IPR050808">
    <property type="entry name" value="Phage_Integrase"/>
</dbReference>
<dbReference type="CDD" id="cd00801">
    <property type="entry name" value="INT_P4_C"/>
    <property type="match status" value="1"/>
</dbReference>
<dbReference type="KEGG" id="brs:S23_05290"/>
<dbReference type="Pfam" id="PF13356">
    <property type="entry name" value="Arm-DNA-bind_3"/>
    <property type="match status" value="1"/>
</dbReference>
<evidence type="ECO:0000313" key="7">
    <source>
        <dbReference type="EMBL" id="BAL73750.1"/>
    </source>
</evidence>
<dbReference type="InterPro" id="IPR002104">
    <property type="entry name" value="Integrase_catalytic"/>
</dbReference>
<dbReference type="GO" id="GO:0003677">
    <property type="term" value="F:DNA binding"/>
    <property type="evidence" value="ECO:0007669"/>
    <property type="project" value="UniProtKB-KW"/>
</dbReference>
<evidence type="ECO:0000256" key="2">
    <source>
        <dbReference type="ARBA" id="ARBA00022908"/>
    </source>
</evidence>
<dbReference type="AlphaFoldDB" id="A0AAI8Q9Y8"/>
<dbReference type="GO" id="GO:0015074">
    <property type="term" value="P:DNA integration"/>
    <property type="evidence" value="ECO:0007669"/>
    <property type="project" value="UniProtKB-KW"/>
</dbReference>
<reference evidence="7 8" key="1">
    <citation type="journal article" date="2012" name="Microbes Environ.">
        <title>Complete genome sequence of Bradyrhizobium sp. S23321: insights into symbiosis evolution in soil oligotrophs.</title>
        <authorList>
            <person name="Okubo T."/>
            <person name="Tsukui T."/>
            <person name="Maita H."/>
            <person name="Okamoto S."/>
            <person name="Oshima K."/>
            <person name="Fujisawa T."/>
            <person name="Saito A."/>
            <person name="Futamata H."/>
            <person name="Hattori R."/>
            <person name="Shimomura Y."/>
            <person name="Haruta S."/>
            <person name="Morimoto S."/>
            <person name="Wang Y."/>
            <person name="Sakai Y."/>
            <person name="Hattori M."/>
            <person name="Aizawa S."/>
            <person name="Nagashima K.V.P."/>
            <person name="Masuda S."/>
            <person name="Hattori T."/>
            <person name="Yamashita A."/>
            <person name="Bao Z."/>
            <person name="Hayatsu M."/>
            <person name="Kajiya-Kanegae H."/>
            <person name="Yoshinaga I."/>
            <person name="Sakamoto K."/>
            <person name="Toyota K."/>
            <person name="Nakao M."/>
            <person name="Kohara M."/>
            <person name="Anda M."/>
            <person name="Niwa R."/>
            <person name="Jung-Hwan P."/>
            <person name="Sameshima-Saito R."/>
            <person name="Tokuda S."/>
            <person name="Yamamoto S."/>
            <person name="Yamamoto S."/>
            <person name="Yokoyama T."/>
            <person name="Akutsu T."/>
            <person name="Nakamura Y."/>
            <person name="Nakahira-Yanaka Y."/>
            <person name="Takada Hoshino Y."/>
            <person name="Hirakawa H."/>
            <person name="Mitsui H."/>
            <person name="Terasawa K."/>
            <person name="Itakura M."/>
            <person name="Sato S."/>
            <person name="Ikeda-Ohtsubo W."/>
            <person name="Sakakura N."/>
            <person name="Kaminuma E."/>
            <person name="Minamisawa K."/>
        </authorList>
    </citation>
    <scope>NUCLEOTIDE SEQUENCE [LARGE SCALE GENOMIC DNA]</scope>
    <source>
        <strain evidence="7 8">S23321</strain>
    </source>
</reference>
<evidence type="ECO:0000256" key="1">
    <source>
        <dbReference type="ARBA" id="ARBA00008857"/>
    </source>
</evidence>
<dbReference type="Pfam" id="PF22022">
    <property type="entry name" value="Phage_int_M"/>
    <property type="match status" value="1"/>
</dbReference>
<protein>
    <recommendedName>
        <fullName evidence="6">Tyr recombinase domain-containing protein</fullName>
    </recommendedName>
</protein>
<dbReference type="PANTHER" id="PTHR30629:SF2">
    <property type="entry name" value="PROPHAGE INTEGRASE INTS-RELATED"/>
    <property type="match status" value="1"/>
</dbReference>
<dbReference type="Proteomes" id="UP000007886">
    <property type="component" value="Chromosome"/>
</dbReference>
<feature type="region of interest" description="Disordered" evidence="5">
    <location>
        <begin position="52"/>
        <end position="73"/>
    </location>
</feature>
<dbReference type="SUPFAM" id="SSF56349">
    <property type="entry name" value="DNA breaking-rejoining enzymes"/>
    <property type="match status" value="1"/>
</dbReference>
<evidence type="ECO:0000256" key="4">
    <source>
        <dbReference type="ARBA" id="ARBA00023172"/>
    </source>
</evidence>
<comment type="similarity">
    <text evidence="1">Belongs to the 'phage' integrase family.</text>
</comment>
<feature type="domain" description="Tyr recombinase" evidence="6">
    <location>
        <begin position="236"/>
        <end position="447"/>
    </location>
</feature>
<keyword evidence="4" id="KW-0233">DNA recombination</keyword>
<dbReference type="PROSITE" id="PS51898">
    <property type="entry name" value="TYR_RECOMBINASE"/>
    <property type="match status" value="1"/>
</dbReference>
<dbReference type="RefSeq" id="WP_014439160.1">
    <property type="nucleotide sequence ID" value="NC_017082.1"/>
</dbReference>
<evidence type="ECO:0000313" key="8">
    <source>
        <dbReference type="Proteomes" id="UP000007886"/>
    </source>
</evidence>